<dbReference type="VEuPathDB" id="VectorBase:RPRC001170"/>
<dbReference type="InterPro" id="IPR009637">
    <property type="entry name" value="GPR107/GPR108-like"/>
</dbReference>
<dbReference type="EnsemblMetazoa" id="RPRC001170-RA">
    <property type="protein sequence ID" value="RPRC001170-PA"/>
    <property type="gene ID" value="RPRC001170"/>
</dbReference>
<sequence>MESKLLLRLWVFVVVFCLAQTRIHKLPIKEDGRKYIALSTFGFYKGGILDVKLYNFHASDWKDDDVFGFSLDRTLNDAMNPYLDTHQDHCLLEDSVGLVSSNTAAILFIMDRKKEVLHINASKELNLPIYKDQSSLPVFRSKRDSLSDQLLFSAPPESTVSQSSFLKDLSITRRKRSPSDTVTQVQTLPLVKNKLGYYNTNFVILVASEKSEGLYNLYFHSCPNYGKRSVKVDFNAVFGFSYWSKVLANVVKIIIEESEEGDIEHKTWLDVFMLVDLLCCGAILFPVVW</sequence>
<organism evidence="1 2">
    <name type="scientific">Rhodnius prolixus</name>
    <name type="common">Triatomid bug</name>
    <dbReference type="NCBI Taxonomy" id="13249"/>
    <lineage>
        <taxon>Eukaryota</taxon>
        <taxon>Metazoa</taxon>
        <taxon>Ecdysozoa</taxon>
        <taxon>Arthropoda</taxon>
        <taxon>Hexapoda</taxon>
        <taxon>Insecta</taxon>
        <taxon>Pterygota</taxon>
        <taxon>Neoptera</taxon>
        <taxon>Paraneoptera</taxon>
        <taxon>Hemiptera</taxon>
        <taxon>Heteroptera</taxon>
        <taxon>Panheteroptera</taxon>
        <taxon>Cimicomorpha</taxon>
        <taxon>Reduviidae</taxon>
        <taxon>Triatominae</taxon>
        <taxon>Rhodnius</taxon>
    </lineage>
</organism>
<keyword evidence="2" id="KW-1185">Reference proteome</keyword>
<dbReference type="AlphaFoldDB" id="T1HAW4"/>
<evidence type="ECO:0000313" key="1">
    <source>
        <dbReference type="EnsemblMetazoa" id="RPRC001170-PA"/>
    </source>
</evidence>
<proteinExistence type="predicted"/>
<reference evidence="1" key="1">
    <citation type="submission" date="2015-05" db="UniProtKB">
        <authorList>
            <consortium name="EnsemblMetazoa"/>
        </authorList>
    </citation>
    <scope>IDENTIFICATION</scope>
</reference>
<dbReference type="HOGENOM" id="CLU_964156_0_0_1"/>
<dbReference type="Proteomes" id="UP000015103">
    <property type="component" value="Unassembled WGS sequence"/>
</dbReference>
<dbReference type="eggNOG" id="KOG2569">
    <property type="taxonomic scope" value="Eukaryota"/>
</dbReference>
<name>T1HAW4_RHOPR</name>
<dbReference type="GO" id="GO:0005794">
    <property type="term" value="C:Golgi apparatus"/>
    <property type="evidence" value="ECO:0007669"/>
    <property type="project" value="TreeGrafter"/>
</dbReference>
<dbReference type="InParanoid" id="T1HAW4"/>
<accession>T1HAW4</accession>
<dbReference type="OMA" id="WENTHIY"/>
<dbReference type="PANTHER" id="PTHR21229">
    <property type="entry name" value="LUNG SEVEN TRANSMEMBRANE RECEPTOR"/>
    <property type="match status" value="1"/>
</dbReference>
<dbReference type="EMBL" id="ACPB03013647">
    <property type="status" value="NOT_ANNOTATED_CDS"/>
    <property type="molecule type" value="Genomic_DNA"/>
</dbReference>
<evidence type="ECO:0000313" key="2">
    <source>
        <dbReference type="Proteomes" id="UP000015103"/>
    </source>
</evidence>
<dbReference type="FunCoup" id="T1HAW4">
    <property type="interactions" value="1396"/>
</dbReference>
<dbReference type="GO" id="GO:0016020">
    <property type="term" value="C:membrane"/>
    <property type="evidence" value="ECO:0007669"/>
    <property type="project" value="InterPro"/>
</dbReference>
<protein>
    <submittedName>
        <fullName evidence="1">Uncharacterized protein</fullName>
    </submittedName>
</protein>
<dbReference type="PANTHER" id="PTHR21229:SF2">
    <property type="entry name" value="RE59932P"/>
    <property type="match status" value="1"/>
</dbReference>